<dbReference type="AlphaFoldDB" id="A0A1H4ZQE3"/>
<accession>A0A1H4ZQE3</accession>
<dbReference type="Proteomes" id="UP000198985">
    <property type="component" value="Unassembled WGS sequence"/>
</dbReference>
<dbReference type="EMBL" id="FNTY01000001">
    <property type="protein sequence ID" value="SED31714.1"/>
    <property type="molecule type" value="Genomic_DNA"/>
</dbReference>
<protein>
    <submittedName>
        <fullName evidence="1">Uncharacterized protein</fullName>
    </submittedName>
</protein>
<proteinExistence type="predicted"/>
<reference evidence="1 2" key="1">
    <citation type="submission" date="2016-10" db="EMBL/GenBank/DDBJ databases">
        <authorList>
            <person name="de Groot N.N."/>
        </authorList>
    </citation>
    <scope>NUCLEOTIDE SEQUENCE [LARGE SCALE GENOMIC DNA]</scope>
    <source>
        <strain evidence="1 2">BS3662</strain>
    </source>
</reference>
<name>A0A1H4ZQE3_9PSED</name>
<gene>
    <name evidence="1" type="ORF">SAMN04490194_0048</name>
</gene>
<dbReference type="RefSeq" id="WP_084319185.1">
    <property type="nucleotide sequence ID" value="NZ_FNTY01000001.1"/>
</dbReference>
<organism evidence="1 2">
    <name type="scientific">Pseudomonas migulae</name>
    <dbReference type="NCBI Taxonomy" id="78543"/>
    <lineage>
        <taxon>Bacteria</taxon>
        <taxon>Pseudomonadati</taxon>
        <taxon>Pseudomonadota</taxon>
        <taxon>Gammaproteobacteria</taxon>
        <taxon>Pseudomonadales</taxon>
        <taxon>Pseudomonadaceae</taxon>
        <taxon>Pseudomonas</taxon>
    </lineage>
</organism>
<evidence type="ECO:0000313" key="1">
    <source>
        <dbReference type="EMBL" id="SED31714.1"/>
    </source>
</evidence>
<sequence>MRLVNDIHLSEWEHQHAWPTEKARELVHQALLDRQPIDGLDQLRAGLSIDLDTEVLDQIERGEWRLVRPEADYADWKMPDRTFDPAIMELMQNPPAQATRSPRLFRLLDSVTGEPLAQRHYIATVDGDTAPRRTDGKGIAHLFLSAEVQPISMKVTGV</sequence>
<evidence type="ECO:0000313" key="2">
    <source>
        <dbReference type="Proteomes" id="UP000198985"/>
    </source>
</evidence>